<dbReference type="PROSITE" id="PS51671">
    <property type="entry name" value="ACT"/>
    <property type="match status" value="1"/>
</dbReference>
<dbReference type="SUPFAM" id="SSF55021">
    <property type="entry name" value="ACT-like"/>
    <property type="match status" value="1"/>
</dbReference>
<dbReference type="SUPFAM" id="SSF81301">
    <property type="entry name" value="Nucleotidyltransferase"/>
    <property type="match status" value="1"/>
</dbReference>
<proteinExistence type="inferred from homology"/>
<dbReference type="PROSITE" id="PS51831">
    <property type="entry name" value="HD"/>
    <property type="match status" value="1"/>
</dbReference>
<dbReference type="EC" id="2.7.6.5" evidence="1"/>
<dbReference type="PANTHER" id="PTHR21262:SF36">
    <property type="entry name" value="BIFUNCTIONAL (P)PPGPP SYNTHASE_HYDROLASE SPOT"/>
    <property type="match status" value="1"/>
</dbReference>
<dbReference type="Pfam" id="PF13291">
    <property type="entry name" value="ACT_4"/>
    <property type="match status" value="1"/>
</dbReference>
<feature type="domain" description="ACT" evidence="7">
    <location>
        <begin position="679"/>
        <end position="751"/>
    </location>
</feature>
<reference evidence="10 11" key="1">
    <citation type="journal article" date="2015" name="Int. J. Syst. Evol. Microbiol.">
        <title>Erythrobacter atlanticus sp. nov., a bacterium from ocean sediment able to degrade polycyclic aromatic hydrocarbons.</title>
        <authorList>
            <person name="Zhuang L."/>
            <person name="Liu Y."/>
            <person name="Wang L."/>
            <person name="Wang W."/>
            <person name="Shao Z."/>
        </authorList>
    </citation>
    <scope>NUCLEOTIDE SEQUENCE [LARGE SCALE GENOMIC DNA]</scope>
    <source>
        <strain evidence="11">s21-N3</strain>
    </source>
</reference>
<dbReference type="SUPFAM" id="SSF81271">
    <property type="entry name" value="TGS-like"/>
    <property type="match status" value="1"/>
</dbReference>
<dbReference type="Gene3D" id="1.10.3210.10">
    <property type="entry name" value="Hypothetical protein af1432"/>
    <property type="match status" value="1"/>
</dbReference>
<dbReference type="InterPro" id="IPR012675">
    <property type="entry name" value="Beta-grasp_dom_sf"/>
</dbReference>
<dbReference type="InterPro" id="IPR004095">
    <property type="entry name" value="TGS"/>
</dbReference>
<evidence type="ECO:0000313" key="10">
    <source>
        <dbReference type="EMBL" id="AKQ43445.2"/>
    </source>
</evidence>
<evidence type="ECO:0000259" key="7">
    <source>
        <dbReference type="PROSITE" id="PS51671"/>
    </source>
</evidence>
<evidence type="ECO:0000256" key="6">
    <source>
        <dbReference type="RuleBase" id="RU003847"/>
    </source>
</evidence>
<keyword evidence="11" id="KW-1185">Reference proteome</keyword>
<name>A0A0H4VGC0_9SPHN</name>
<reference evidence="11" key="2">
    <citation type="submission" date="2015-04" db="EMBL/GenBank/DDBJ databases">
        <title>The complete genome sequence of Erythrobacter sp. s21-N3.</title>
        <authorList>
            <person name="Zhuang L."/>
            <person name="Liu Y."/>
            <person name="Shao Z."/>
        </authorList>
    </citation>
    <scope>NUCLEOTIDE SEQUENCE [LARGE SCALE GENOMIC DNA]</scope>
    <source>
        <strain evidence="11">s21-N3</strain>
    </source>
</reference>
<dbReference type="CDD" id="cd05399">
    <property type="entry name" value="NT_Rel-Spo_like"/>
    <property type="match status" value="1"/>
</dbReference>
<dbReference type="CDD" id="cd04876">
    <property type="entry name" value="ACT_RelA-SpoT"/>
    <property type="match status" value="1"/>
</dbReference>
<dbReference type="Gene3D" id="3.10.20.30">
    <property type="match status" value="1"/>
</dbReference>
<dbReference type="SMART" id="SM00954">
    <property type="entry name" value="RelA_SpoT"/>
    <property type="match status" value="1"/>
</dbReference>
<dbReference type="Gene3D" id="3.30.70.260">
    <property type="match status" value="1"/>
</dbReference>
<dbReference type="Pfam" id="PF19296">
    <property type="entry name" value="RelA_AH_RIS"/>
    <property type="match status" value="1"/>
</dbReference>
<dbReference type="InterPro" id="IPR012676">
    <property type="entry name" value="TGS-like"/>
</dbReference>
<dbReference type="GO" id="GO:0008893">
    <property type="term" value="F:guanosine-3',5'-bis(diphosphate) 3'-diphosphatase activity"/>
    <property type="evidence" value="ECO:0007669"/>
    <property type="project" value="TreeGrafter"/>
</dbReference>
<dbReference type="Pfam" id="PF04607">
    <property type="entry name" value="RelA_SpoT"/>
    <property type="match status" value="1"/>
</dbReference>
<dbReference type="EMBL" id="CP011310">
    <property type="protein sequence ID" value="AKQ43445.2"/>
    <property type="molecule type" value="Genomic_DNA"/>
</dbReference>
<dbReference type="InterPro" id="IPR004811">
    <property type="entry name" value="RelA/Spo_fam"/>
</dbReference>
<dbReference type="NCBIfam" id="TIGR00691">
    <property type="entry name" value="spoT_relA"/>
    <property type="match status" value="1"/>
</dbReference>
<comment type="function">
    <text evidence="6">In eubacteria ppGpp (guanosine 3'-diphosphate 5'-diphosphate) is a mediator of the stringent response that coordinates a variety of cellular activities in response to changes in nutritional abundance.</text>
</comment>
<evidence type="ECO:0000256" key="4">
    <source>
        <dbReference type="ARBA" id="ARBA00032407"/>
    </source>
</evidence>
<dbReference type="GO" id="GO:0042594">
    <property type="term" value="P:response to starvation"/>
    <property type="evidence" value="ECO:0007669"/>
    <property type="project" value="TreeGrafter"/>
</dbReference>
<dbReference type="InterPro" id="IPR003607">
    <property type="entry name" value="HD/PDEase_dom"/>
</dbReference>
<evidence type="ECO:0000256" key="1">
    <source>
        <dbReference type="ARBA" id="ARBA00013251"/>
    </source>
</evidence>
<dbReference type="CDD" id="cd00077">
    <property type="entry name" value="HDc"/>
    <property type="match status" value="1"/>
</dbReference>
<evidence type="ECO:0000259" key="8">
    <source>
        <dbReference type="PROSITE" id="PS51831"/>
    </source>
</evidence>
<dbReference type="PANTHER" id="PTHR21262">
    <property type="entry name" value="GUANOSINE-3',5'-BIS DIPHOSPHATE 3'-PYROPHOSPHOHYDROLASE"/>
    <property type="match status" value="1"/>
</dbReference>
<dbReference type="InterPro" id="IPR002912">
    <property type="entry name" value="ACT_dom"/>
</dbReference>
<dbReference type="FunFam" id="3.30.460.10:FF:000001">
    <property type="entry name" value="GTP pyrophosphokinase RelA"/>
    <property type="match status" value="1"/>
</dbReference>
<evidence type="ECO:0000259" key="9">
    <source>
        <dbReference type="PROSITE" id="PS51880"/>
    </source>
</evidence>
<dbReference type="InterPro" id="IPR045600">
    <property type="entry name" value="RelA/SpoT_AH_RIS"/>
</dbReference>
<dbReference type="PROSITE" id="PS51880">
    <property type="entry name" value="TGS"/>
    <property type="match status" value="1"/>
</dbReference>
<dbReference type="AlphaFoldDB" id="A0A0H4VGC0"/>
<dbReference type="GO" id="GO:0005886">
    <property type="term" value="C:plasma membrane"/>
    <property type="evidence" value="ECO:0007669"/>
    <property type="project" value="TreeGrafter"/>
</dbReference>
<dbReference type="SUPFAM" id="SSF109604">
    <property type="entry name" value="HD-domain/PDEase-like"/>
    <property type="match status" value="1"/>
</dbReference>
<gene>
    <name evidence="10" type="ORF">CP97_12730</name>
</gene>
<dbReference type="FunFam" id="3.10.20.30:FF:000002">
    <property type="entry name" value="GTP pyrophosphokinase (RelA/SpoT)"/>
    <property type="match status" value="1"/>
</dbReference>
<sequence length="751" mass="84499">MSGLRCYATASSDFAIPGGEIAFAQSTGPVHVFRQLANLAIADAFPLAETRVAPHIEIMLRQYELVERVKEYDPDADEALLNRAYVYTVQKHGSQKRASGDPYFSHPVEVAGLMTDLKLDQETIITALLHDTVEDTLATIEDVEKNFGPKVARLVDGVTKLSKIEQMPEDERAAENLRKFLLAMSEDLRVLLVKLADRLHNMRTLHHIKNPDKRRRIARETMDIYAPLAERVGMYEYMREMQLLAFEQLEPEAYDIITKRLEQLRQTDTGQVDRIALDIKQALSEAGLDVGVWGREKHPYSIWRKMAERHLPFEQISDIMAFRVLTENPEDCYRALGKLHRTFQFVPGRFKDYISTPKNNGYRSLHTTLFYDRSMRVEVQIRTREMNQTNEFGLAAHWAYKQGDRPDGAVGWLRDLIEIVDASHDAEELLEHTKLAIYQDRIFAFTPRGSLFQMPKGATAVDFAFAVHTDLGAQTVGAKINGRHMPLRTPLNNGDVVEIIKSGNAQPQLSWLGFVVTGKARAAIRRAVRMKERDEVAEIGRKLFDEIVERLPTKVGKKAIAQATERLEFAEVEDMMYAIGSSKLSDRDVMEAIVPGSTADMPKELSQGRAISIKGLPPGVAFELAQCCHPVPGDRIVGLRIKGVGVQVHAIDCLELANGVDADWVDLSWGERSRGAIGRLNIVLYNRAGTLAEMAGVFARNNSNVINLELTHRDEPFHTYEVDIEVQDLAHLTRIISSLRASDAVAQADRI</sequence>
<dbReference type="Proteomes" id="UP000059113">
    <property type="component" value="Chromosome"/>
</dbReference>
<dbReference type="Pfam" id="PF02824">
    <property type="entry name" value="TGS"/>
    <property type="match status" value="1"/>
</dbReference>
<feature type="domain" description="TGS" evidence="9">
    <location>
        <begin position="440"/>
        <end position="501"/>
    </location>
</feature>
<accession>A0A0H4VGC0</accession>
<comment type="catalytic activity">
    <reaction evidence="5">
        <text>GTP + ATP = guanosine 3'-diphosphate 5'-triphosphate + AMP</text>
        <dbReference type="Rhea" id="RHEA:22088"/>
        <dbReference type="ChEBI" id="CHEBI:30616"/>
        <dbReference type="ChEBI" id="CHEBI:37565"/>
        <dbReference type="ChEBI" id="CHEBI:142410"/>
        <dbReference type="ChEBI" id="CHEBI:456215"/>
        <dbReference type="EC" id="2.7.6.5"/>
    </reaction>
</comment>
<dbReference type="InterPro" id="IPR043519">
    <property type="entry name" value="NT_sf"/>
</dbReference>
<dbReference type="InterPro" id="IPR033655">
    <property type="entry name" value="TGS_RelA/SpoT"/>
</dbReference>
<evidence type="ECO:0000256" key="2">
    <source>
        <dbReference type="ARBA" id="ARBA00014315"/>
    </source>
</evidence>
<dbReference type="Gene3D" id="3.30.460.10">
    <property type="entry name" value="Beta Polymerase, domain 2"/>
    <property type="match status" value="1"/>
</dbReference>
<dbReference type="InterPro" id="IPR006674">
    <property type="entry name" value="HD_domain"/>
</dbReference>
<evidence type="ECO:0000256" key="3">
    <source>
        <dbReference type="ARBA" id="ARBA00029754"/>
    </source>
</evidence>
<organism evidence="10 11">
    <name type="scientific">Aurantiacibacter atlanticus</name>
    <dbReference type="NCBI Taxonomy" id="1648404"/>
    <lineage>
        <taxon>Bacteria</taxon>
        <taxon>Pseudomonadati</taxon>
        <taxon>Pseudomonadota</taxon>
        <taxon>Alphaproteobacteria</taxon>
        <taxon>Sphingomonadales</taxon>
        <taxon>Erythrobacteraceae</taxon>
        <taxon>Aurantiacibacter</taxon>
    </lineage>
</organism>
<feature type="domain" description="HD" evidence="8">
    <location>
        <begin position="103"/>
        <end position="202"/>
    </location>
</feature>
<dbReference type="GO" id="GO:0015969">
    <property type="term" value="P:guanosine tetraphosphate metabolic process"/>
    <property type="evidence" value="ECO:0007669"/>
    <property type="project" value="InterPro"/>
</dbReference>
<dbReference type="CDD" id="cd01668">
    <property type="entry name" value="TGS_RSH"/>
    <property type="match status" value="1"/>
</dbReference>
<dbReference type="STRING" id="1648404.CP97_12730"/>
<dbReference type="FunFam" id="1.10.3210.10:FF:000001">
    <property type="entry name" value="GTP pyrophosphokinase RelA"/>
    <property type="match status" value="1"/>
</dbReference>
<dbReference type="GO" id="GO:0015949">
    <property type="term" value="P:nucleobase-containing small molecule interconversion"/>
    <property type="evidence" value="ECO:0007669"/>
    <property type="project" value="UniProtKB-ARBA"/>
</dbReference>
<comment type="similarity">
    <text evidence="6">Belongs to the relA/spoT family.</text>
</comment>
<dbReference type="InterPro" id="IPR045865">
    <property type="entry name" value="ACT-like_dom_sf"/>
</dbReference>
<dbReference type="Pfam" id="PF13328">
    <property type="entry name" value="HD_4"/>
    <property type="match status" value="1"/>
</dbReference>
<dbReference type="KEGG" id="ery:CP97_12730"/>
<dbReference type="SMART" id="SM00471">
    <property type="entry name" value="HDc"/>
    <property type="match status" value="1"/>
</dbReference>
<dbReference type="GO" id="GO:0008728">
    <property type="term" value="F:GTP diphosphokinase activity"/>
    <property type="evidence" value="ECO:0007669"/>
    <property type="project" value="UniProtKB-EC"/>
</dbReference>
<evidence type="ECO:0000256" key="5">
    <source>
        <dbReference type="ARBA" id="ARBA00048244"/>
    </source>
</evidence>
<protein>
    <recommendedName>
        <fullName evidence="2">GTP pyrophosphokinase rsh</fullName>
        <ecNumber evidence="1">2.7.6.5</ecNumber>
    </recommendedName>
    <alternativeName>
        <fullName evidence="4">(p)ppGpp synthase</fullName>
    </alternativeName>
    <alternativeName>
        <fullName evidence="3">ATP:GTP 3'-pyrophosphotransferase</fullName>
    </alternativeName>
</protein>
<dbReference type="InterPro" id="IPR007685">
    <property type="entry name" value="RelA_SpoT"/>
</dbReference>
<evidence type="ECO:0000313" key="11">
    <source>
        <dbReference type="Proteomes" id="UP000059113"/>
    </source>
</evidence>